<gene>
    <name evidence="1" type="ORF">GA0074695_5133</name>
</gene>
<evidence type="ECO:0000313" key="1">
    <source>
        <dbReference type="EMBL" id="SCF28282.1"/>
    </source>
</evidence>
<sequence>MSAADVAGRSLAALVSLVLAGCATEPARLPDPIEIDGLTVVASYVAASGEGPVTVGPVTDRGASLTIFGACLGGGTMEISALDGEGLWLAKANIPCDGERHRGMDVRCIHASRQFNVVPELRDGVTAWEVYVTEGSPRDPDQ</sequence>
<reference evidence="2" key="1">
    <citation type="submission" date="2016-06" db="EMBL/GenBank/DDBJ databases">
        <authorList>
            <person name="Varghese N."/>
            <person name="Submissions Spin"/>
        </authorList>
    </citation>
    <scope>NUCLEOTIDE SEQUENCE [LARGE SCALE GENOMIC DNA]</scope>
    <source>
        <strain evidence="2">DSM 43909</strain>
    </source>
</reference>
<organism evidence="1 2">
    <name type="scientific">Micromonospora viridifaciens</name>
    <dbReference type="NCBI Taxonomy" id="1881"/>
    <lineage>
        <taxon>Bacteria</taxon>
        <taxon>Bacillati</taxon>
        <taxon>Actinomycetota</taxon>
        <taxon>Actinomycetes</taxon>
        <taxon>Micromonosporales</taxon>
        <taxon>Micromonosporaceae</taxon>
        <taxon>Micromonospora</taxon>
    </lineage>
</organism>
<dbReference type="EMBL" id="LT607411">
    <property type="protein sequence ID" value="SCF28282.1"/>
    <property type="molecule type" value="Genomic_DNA"/>
</dbReference>
<keyword evidence="2" id="KW-1185">Reference proteome</keyword>
<dbReference type="RefSeq" id="WP_089008516.1">
    <property type="nucleotide sequence ID" value="NZ_LT607411.1"/>
</dbReference>
<name>A0A1C4Z5F7_MICVI</name>
<protein>
    <submittedName>
        <fullName evidence="1">Uncharacterized protein</fullName>
    </submittedName>
</protein>
<dbReference type="Proteomes" id="UP000198242">
    <property type="component" value="Chromosome I"/>
</dbReference>
<accession>A0A1C4Z5F7</accession>
<proteinExistence type="predicted"/>
<dbReference type="AlphaFoldDB" id="A0A1C4Z5F7"/>
<evidence type="ECO:0000313" key="2">
    <source>
        <dbReference type="Proteomes" id="UP000198242"/>
    </source>
</evidence>